<sequence length="381" mass="41878">MSVRTIGVVMNGVTGRMGYRQHLVRSVLAINEQGGVTLSDGSRVTLRPVLVGRNADKLARIAAAHGIPDHTTDLDAALADDGNLIYFDAQVTSARVKAVLKAVDAGKHIYAEKPTAESVQEAVALAEAAAAKGVKNGVVQDKLFLPGLLKLKRLVDGGFFGRILSVRGEFGYWVFEGDWQEAQRPSWNYRSEDGGGIVLDMFPHWHYVMENLFGRVTSVYAHAATHIPERVDERGDRYAATADDAAYGIFELEGGVVAQINSSWTVRVNRDELVEFQVDGTHGSAVAGLRDCRAQHRAATPKPVWNPDLPVTARFRDDWQTVPDNAEFDNGFKIQWELYVRHVLEDAPFPYDFASGARGVQLAELGLRSSAEGRRIEVPQL</sequence>
<evidence type="ECO:0000313" key="5">
    <source>
        <dbReference type="Proteomes" id="UP001596096"/>
    </source>
</evidence>
<protein>
    <submittedName>
        <fullName evidence="4">Gfo/Idh/MocA family protein</fullName>
    </submittedName>
</protein>
<dbReference type="InterPro" id="IPR050463">
    <property type="entry name" value="Gfo/Idh/MocA_oxidrdct_glycsds"/>
</dbReference>
<keyword evidence="1" id="KW-0560">Oxidoreductase</keyword>
<dbReference type="RefSeq" id="WP_219543178.1">
    <property type="nucleotide sequence ID" value="NZ_JAHKRN010000002.1"/>
</dbReference>
<name>A0ABW1BPC4_9ACTN</name>
<dbReference type="Proteomes" id="UP001596096">
    <property type="component" value="Unassembled WGS sequence"/>
</dbReference>
<reference evidence="5" key="1">
    <citation type="journal article" date="2019" name="Int. J. Syst. Evol. Microbiol.">
        <title>The Global Catalogue of Microorganisms (GCM) 10K type strain sequencing project: providing services to taxonomists for standard genome sequencing and annotation.</title>
        <authorList>
            <consortium name="The Broad Institute Genomics Platform"/>
            <consortium name="The Broad Institute Genome Sequencing Center for Infectious Disease"/>
            <person name="Wu L."/>
            <person name="Ma J."/>
        </authorList>
    </citation>
    <scope>NUCLEOTIDE SEQUENCE [LARGE SCALE GENOMIC DNA]</scope>
    <source>
        <strain evidence="5">CGMCC 4.7106</strain>
    </source>
</reference>
<feature type="domain" description="Gfo/Idh/MocA-like oxidoreductase N-terminal" evidence="2">
    <location>
        <begin position="50"/>
        <end position="135"/>
    </location>
</feature>
<evidence type="ECO:0000256" key="1">
    <source>
        <dbReference type="ARBA" id="ARBA00023002"/>
    </source>
</evidence>
<dbReference type="InterPro" id="IPR055170">
    <property type="entry name" value="GFO_IDH_MocA-like_dom"/>
</dbReference>
<dbReference type="Pfam" id="PF01408">
    <property type="entry name" value="GFO_IDH_MocA"/>
    <property type="match status" value="1"/>
</dbReference>
<accession>A0ABW1BPC4</accession>
<evidence type="ECO:0000259" key="2">
    <source>
        <dbReference type="Pfam" id="PF01408"/>
    </source>
</evidence>
<proteinExistence type="predicted"/>
<gene>
    <name evidence="4" type="ORF">ACFPUY_05480</name>
</gene>
<dbReference type="Pfam" id="PF22725">
    <property type="entry name" value="GFO_IDH_MocA_C3"/>
    <property type="match status" value="1"/>
</dbReference>
<dbReference type="EMBL" id="JBHSNW010000002">
    <property type="protein sequence ID" value="MFC5814523.1"/>
    <property type="molecule type" value="Genomic_DNA"/>
</dbReference>
<feature type="domain" description="GFO/IDH/MocA-like oxidoreductase" evidence="3">
    <location>
        <begin position="149"/>
        <end position="285"/>
    </location>
</feature>
<evidence type="ECO:0000259" key="3">
    <source>
        <dbReference type="Pfam" id="PF22725"/>
    </source>
</evidence>
<dbReference type="PANTHER" id="PTHR43818">
    <property type="entry name" value="BCDNA.GH03377"/>
    <property type="match status" value="1"/>
</dbReference>
<comment type="caution">
    <text evidence="4">The sequence shown here is derived from an EMBL/GenBank/DDBJ whole genome shotgun (WGS) entry which is preliminary data.</text>
</comment>
<dbReference type="InterPro" id="IPR000683">
    <property type="entry name" value="Gfo/Idh/MocA-like_OxRdtase_N"/>
</dbReference>
<keyword evidence="5" id="KW-1185">Reference proteome</keyword>
<organism evidence="4 5">
    <name type="scientific">Nonomuraea harbinensis</name>
    <dbReference type="NCBI Taxonomy" id="1286938"/>
    <lineage>
        <taxon>Bacteria</taxon>
        <taxon>Bacillati</taxon>
        <taxon>Actinomycetota</taxon>
        <taxon>Actinomycetes</taxon>
        <taxon>Streptosporangiales</taxon>
        <taxon>Streptosporangiaceae</taxon>
        <taxon>Nonomuraea</taxon>
    </lineage>
</organism>
<dbReference type="PANTHER" id="PTHR43818:SF11">
    <property type="entry name" value="BCDNA.GH03377"/>
    <property type="match status" value="1"/>
</dbReference>
<evidence type="ECO:0000313" key="4">
    <source>
        <dbReference type="EMBL" id="MFC5814523.1"/>
    </source>
</evidence>